<dbReference type="InterPro" id="IPR020846">
    <property type="entry name" value="MFS_dom"/>
</dbReference>
<comment type="caution">
    <text evidence="3">The sequence shown here is derived from an EMBL/GenBank/DDBJ whole genome shotgun (WGS) entry which is preliminary data.</text>
</comment>
<reference evidence="3 4" key="1">
    <citation type="submission" date="2017-04" db="EMBL/GenBank/DDBJ databases">
        <title>Draft Aigarchaeota genome from a New Zealand hot spring.</title>
        <authorList>
            <person name="Reysenbach A.-L."/>
            <person name="Donaho J.A."/>
            <person name="Gerhart J."/>
            <person name="Kelley J.F."/>
            <person name="Kouba K."/>
            <person name="Podar M."/>
            <person name="Stott M."/>
        </authorList>
    </citation>
    <scope>NUCLEOTIDE SEQUENCE [LARGE SCALE GENOMIC DNA]</scope>
    <source>
        <strain evidence="3">NZ13_MG1</strain>
    </source>
</reference>
<dbReference type="PANTHER" id="PTHR23531:SF1">
    <property type="entry name" value="QUINOLENE RESISTANCE PROTEIN NORA"/>
    <property type="match status" value="1"/>
</dbReference>
<dbReference type="CDD" id="cd17325">
    <property type="entry name" value="MFS_MdtG_SLC18_like"/>
    <property type="match status" value="1"/>
</dbReference>
<feature type="transmembrane region" description="Helical" evidence="1">
    <location>
        <begin position="250"/>
        <end position="268"/>
    </location>
</feature>
<dbReference type="PROSITE" id="PS50850">
    <property type="entry name" value="MFS"/>
    <property type="match status" value="1"/>
</dbReference>
<dbReference type="Proteomes" id="UP000244066">
    <property type="component" value="Unassembled WGS sequence"/>
</dbReference>
<sequence length="397" mass="42960">MPKGGTKLSKLTSKGPEAFLRLLSVSTFVIGLGISSGLYFIPIWAEILGASYLEIGMLGFMRALPYAFLPALIGYFLVGVNNARLYLISPTIATIFYALLSLIKGVPEIILAQLLMGLAFVFYWPVGETMVASSSTPRNRVRAFALYSVSWNAGFLLGPSIGGYVAEKFGIHAAFWLSSAISAAAIPMVLLLREPAVLEKKVSDEKKGGVDFSALRLAPFYSMLAIQSMVYATLLVIFPNYAWRLGISEFYIGTIFTVFSLARLLSFLAIGKVLRSQPRFAFTLASVLFAIPMLLIAFLPSLEVFYVAVATYAATLSYFTSMLFNAITHSAPVEKYGFVVGVYEGIFGLGFAFGPLLAGYVSEAVGLRESFILQAVMASAMAVMAFASGVERRDSTG</sequence>
<name>A0A2R7Y9Z5_9ARCH</name>
<feature type="transmembrane region" description="Helical" evidence="1">
    <location>
        <begin position="305"/>
        <end position="324"/>
    </location>
</feature>
<dbReference type="Gene3D" id="1.20.1250.20">
    <property type="entry name" value="MFS general substrate transporter like domains"/>
    <property type="match status" value="1"/>
</dbReference>
<feature type="transmembrane region" description="Helical" evidence="1">
    <location>
        <begin position="85"/>
        <end position="103"/>
    </location>
</feature>
<feature type="transmembrane region" description="Helical" evidence="1">
    <location>
        <begin position="109"/>
        <end position="132"/>
    </location>
</feature>
<evidence type="ECO:0000259" key="2">
    <source>
        <dbReference type="PROSITE" id="PS50850"/>
    </source>
</evidence>
<keyword evidence="1" id="KW-0472">Membrane</keyword>
<dbReference type="EMBL" id="NDWU01000001">
    <property type="protein sequence ID" value="PUA34360.1"/>
    <property type="molecule type" value="Genomic_DNA"/>
</dbReference>
<feature type="transmembrane region" description="Helical" evidence="1">
    <location>
        <begin position="171"/>
        <end position="192"/>
    </location>
</feature>
<dbReference type="GO" id="GO:0022857">
    <property type="term" value="F:transmembrane transporter activity"/>
    <property type="evidence" value="ECO:0007669"/>
    <property type="project" value="InterPro"/>
</dbReference>
<organism evidence="3 4">
    <name type="scientific">Candidatus Terraquivivens tikiterensis</name>
    <dbReference type="NCBI Taxonomy" id="1980982"/>
    <lineage>
        <taxon>Archaea</taxon>
        <taxon>Nitrososphaerota</taxon>
        <taxon>Candidatus Wolframiiraptoraceae</taxon>
        <taxon>Candidatus Terraquivivens</taxon>
    </lineage>
</organism>
<feature type="transmembrane region" description="Helical" evidence="1">
    <location>
        <begin position="280"/>
        <end position="299"/>
    </location>
</feature>
<keyword evidence="1" id="KW-1133">Transmembrane helix</keyword>
<feature type="transmembrane region" description="Helical" evidence="1">
    <location>
        <begin position="144"/>
        <end position="165"/>
    </location>
</feature>
<protein>
    <recommendedName>
        <fullName evidence="2">Major facilitator superfamily (MFS) profile domain-containing protein</fullName>
    </recommendedName>
</protein>
<evidence type="ECO:0000313" key="3">
    <source>
        <dbReference type="EMBL" id="PUA34360.1"/>
    </source>
</evidence>
<feature type="transmembrane region" description="Helical" evidence="1">
    <location>
        <begin position="57"/>
        <end position="78"/>
    </location>
</feature>
<proteinExistence type="predicted"/>
<feature type="transmembrane region" description="Helical" evidence="1">
    <location>
        <begin position="371"/>
        <end position="390"/>
    </location>
</feature>
<feature type="domain" description="Major facilitator superfamily (MFS) profile" evidence="2">
    <location>
        <begin position="19"/>
        <end position="393"/>
    </location>
</feature>
<dbReference type="InterPro" id="IPR036259">
    <property type="entry name" value="MFS_trans_sf"/>
</dbReference>
<gene>
    <name evidence="3" type="ORF">B9J98_00515</name>
</gene>
<evidence type="ECO:0000256" key="1">
    <source>
        <dbReference type="SAM" id="Phobius"/>
    </source>
</evidence>
<dbReference type="SUPFAM" id="SSF103473">
    <property type="entry name" value="MFS general substrate transporter"/>
    <property type="match status" value="1"/>
</dbReference>
<dbReference type="Pfam" id="PF07690">
    <property type="entry name" value="MFS_1"/>
    <property type="match status" value="1"/>
</dbReference>
<dbReference type="PANTHER" id="PTHR23531">
    <property type="entry name" value="QUINOLENE RESISTANCE PROTEIN NORA"/>
    <property type="match status" value="1"/>
</dbReference>
<dbReference type="InterPro" id="IPR011701">
    <property type="entry name" value="MFS"/>
</dbReference>
<feature type="transmembrane region" description="Helical" evidence="1">
    <location>
        <begin position="336"/>
        <end position="359"/>
    </location>
</feature>
<keyword evidence="1" id="KW-0812">Transmembrane</keyword>
<feature type="transmembrane region" description="Helical" evidence="1">
    <location>
        <begin position="213"/>
        <end position="238"/>
    </location>
</feature>
<accession>A0A2R7Y9Z5</accession>
<evidence type="ECO:0000313" key="4">
    <source>
        <dbReference type="Proteomes" id="UP000244066"/>
    </source>
</evidence>
<dbReference type="AlphaFoldDB" id="A0A2R7Y9Z5"/>
<dbReference type="InterPro" id="IPR052714">
    <property type="entry name" value="MFS_Exporter"/>
</dbReference>
<feature type="transmembrane region" description="Helical" evidence="1">
    <location>
        <begin position="20"/>
        <end position="45"/>
    </location>
</feature>